<dbReference type="GO" id="GO:0008658">
    <property type="term" value="F:penicillin binding"/>
    <property type="evidence" value="ECO:0007669"/>
    <property type="project" value="InterPro"/>
</dbReference>
<dbReference type="Gene3D" id="3.90.1310.10">
    <property type="entry name" value="Penicillin-binding protein 2a (Domain 2)"/>
    <property type="match status" value="1"/>
</dbReference>
<proteinExistence type="predicted"/>
<protein>
    <submittedName>
        <fullName evidence="3">Cell division protein FtsI/penicillin-binding protein 2</fullName>
    </submittedName>
</protein>
<dbReference type="Pfam" id="PF00905">
    <property type="entry name" value="Transpeptidase"/>
    <property type="match status" value="1"/>
</dbReference>
<dbReference type="InterPro" id="IPR054120">
    <property type="entry name" value="PBPA_dimer"/>
</dbReference>
<dbReference type="RefSeq" id="WP_007786402.1">
    <property type="nucleotide sequence ID" value="NZ_CM001441.1"/>
</dbReference>
<dbReference type="Pfam" id="PF21922">
    <property type="entry name" value="PBP_dimer_2"/>
    <property type="match status" value="1"/>
</dbReference>
<dbReference type="EMBL" id="CM001441">
    <property type="protein sequence ID" value="EHQ91458.1"/>
    <property type="molecule type" value="Genomic_DNA"/>
</dbReference>
<dbReference type="PANTHER" id="PTHR30627">
    <property type="entry name" value="PEPTIDOGLYCAN D,D-TRANSPEPTIDASE"/>
    <property type="match status" value="1"/>
</dbReference>
<keyword evidence="3" id="KW-0131">Cell cycle</keyword>
<dbReference type="SUPFAM" id="SSF56601">
    <property type="entry name" value="beta-lactamase/transpeptidase-like"/>
    <property type="match status" value="1"/>
</dbReference>
<dbReference type="Proteomes" id="UP000005104">
    <property type="component" value="Chromosome"/>
</dbReference>
<keyword evidence="3" id="KW-0132">Cell division</keyword>
<dbReference type="PANTHER" id="PTHR30627:SF24">
    <property type="entry name" value="PENICILLIN-BINDING PROTEIN 4B"/>
    <property type="match status" value="1"/>
</dbReference>
<dbReference type="STRING" id="768710.DesyoDRAFT_4504"/>
<dbReference type="HOGENOM" id="CLU_009289_1_0_9"/>
<name>H5XYH9_9FIRM</name>
<feature type="domain" description="Penicillin-binding protein transpeptidase" evidence="1">
    <location>
        <begin position="152"/>
        <end position="468"/>
    </location>
</feature>
<dbReference type="Gene3D" id="3.40.710.10">
    <property type="entry name" value="DD-peptidase/beta-lactamase superfamily"/>
    <property type="match status" value="1"/>
</dbReference>
<dbReference type="AlphaFoldDB" id="H5XYH9"/>
<organism evidence="3 4">
    <name type="scientific">Desulfosporosinus youngiae DSM 17734</name>
    <dbReference type="NCBI Taxonomy" id="768710"/>
    <lineage>
        <taxon>Bacteria</taxon>
        <taxon>Bacillati</taxon>
        <taxon>Bacillota</taxon>
        <taxon>Clostridia</taxon>
        <taxon>Eubacteriales</taxon>
        <taxon>Desulfitobacteriaceae</taxon>
        <taxon>Desulfosporosinus</taxon>
    </lineage>
</organism>
<reference evidence="3 4" key="1">
    <citation type="submission" date="2011-11" db="EMBL/GenBank/DDBJ databases">
        <title>The Noncontiguous Finished genome of Desulfosporosinus youngiae DSM 17734.</title>
        <authorList>
            <consortium name="US DOE Joint Genome Institute (JGI-PGF)"/>
            <person name="Lucas S."/>
            <person name="Han J."/>
            <person name="Lapidus A."/>
            <person name="Cheng J.-F."/>
            <person name="Goodwin L."/>
            <person name="Pitluck S."/>
            <person name="Peters L."/>
            <person name="Ovchinnikova G."/>
            <person name="Lu M."/>
            <person name="Land M.L."/>
            <person name="Hauser L."/>
            <person name="Pester M."/>
            <person name="Spring S."/>
            <person name="Ollivier B."/>
            <person name="Rattei T."/>
            <person name="Klenk H.-P."/>
            <person name="Wagner M."/>
            <person name="Loy A."/>
            <person name="Woyke T.J."/>
        </authorList>
    </citation>
    <scope>NUCLEOTIDE SEQUENCE [LARGE SCALE GENOMIC DNA]</scope>
    <source>
        <strain evidence="3 4">DSM 17734</strain>
    </source>
</reference>
<dbReference type="InterPro" id="IPR012338">
    <property type="entry name" value="Beta-lactam/transpept-like"/>
</dbReference>
<sequence length="480" mass="51595">MRGVRQVALGMAFSFFVLSLGLVYWQVVQADTLLENPANRRLILMESRVTRGGIFDRNGEILAQTQIAEGKKVRVYPKGEMFEPVLGYSSVKLGASGLEGSLADWLLGIKRATPTQAVQQLFALPRQGDDVVLTLDSRLQSIAYNALKGKMGSVVALDPQTGEVLAMVSQPSFNPTNLDQKWNEIISQEEKKPLGEKQRPLEHRYFSLYPPGSTMKVVTSAALLRSGLNTTDLYQCQGSTIINGQVIREQNDRAHGWVNYNMALAESCNTYFATFGVQAGDQVFLSAVKGFGFGQTIPFELKVPRSSITKETMNPTSLNTNLLAASTFGQGEVLVTPFHMALMTAGIANDGVIMTPHLIERVLDSSQNVLFQQKPQPWLTALSKEEADKITSGMVTAVTDGTAAPGALPGVQVAGKTGSAEPGGNVLTHAWYIAFAPADNPQIAVAVIVENGGTGGGAAAPIARQIIQEALNQKVGDKSE</sequence>
<dbReference type="GO" id="GO:0071555">
    <property type="term" value="P:cell wall organization"/>
    <property type="evidence" value="ECO:0007669"/>
    <property type="project" value="TreeGrafter"/>
</dbReference>
<dbReference type="eggNOG" id="COG0768">
    <property type="taxonomic scope" value="Bacteria"/>
</dbReference>
<evidence type="ECO:0000259" key="2">
    <source>
        <dbReference type="Pfam" id="PF21922"/>
    </source>
</evidence>
<dbReference type="InterPro" id="IPR050515">
    <property type="entry name" value="Beta-lactam/transpept"/>
</dbReference>
<dbReference type="GO" id="GO:0071972">
    <property type="term" value="F:peptidoglycan L,D-transpeptidase activity"/>
    <property type="evidence" value="ECO:0007669"/>
    <property type="project" value="TreeGrafter"/>
</dbReference>
<evidence type="ECO:0000313" key="4">
    <source>
        <dbReference type="Proteomes" id="UP000005104"/>
    </source>
</evidence>
<evidence type="ECO:0000313" key="3">
    <source>
        <dbReference type="EMBL" id="EHQ91458.1"/>
    </source>
</evidence>
<feature type="domain" description="Penicillin binding protein A dimerisation" evidence="2">
    <location>
        <begin position="51"/>
        <end position="123"/>
    </location>
</feature>
<dbReference type="GO" id="GO:0051301">
    <property type="term" value="P:cell division"/>
    <property type="evidence" value="ECO:0007669"/>
    <property type="project" value="UniProtKB-KW"/>
</dbReference>
<dbReference type="OrthoDB" id="9804124at2"/>
<gene>
    <name evidence="3" type="ORF">DesyoDRAFT_4504</name>
</gene>
<keyword evidence="4" id="KW-1185">Reference proteome</keyword>
<dbReference type="InterPro" id="IPR001460">
    <property type="entry name" value="PCN-bd_Tpept"/>
</dbReference>
<evidence type="ECO:0000259" key="1">
    <source>
        <dbReference type="Pfam" id="PF00905"/>
    </source>
</evidence>
<accession>H5XYH9</accession>
<dbReference type="GO" id="GO:0005886">
    <property type="term" value="C:plasma membrane"/>
    <property type="evidence" value="ECO:0007669"/>
    <property type="project" value="TreeGrafter"/>
</dbReference>